<organism evidence="2 3">
    <name type="scientific">Deinococcus rufus</name>
    <dbReference type="NCBI Taxonomy" id="2136097"/>
    <lineage>
        <taxon>Bacteria</taxon>
        <taxon>Thermotogati</taxon>
        <taxon>Deinococcota</taxon>
        <taxon>Deinococci</taxon>
        <taxon>Deinococcales</taxon>
        <taxon>Deinococcaceae</taxon>
        <taxon>Deinococcus</taxon>
    </lineage>
</organism>
<accession>A0ABV7ZB50</accession>
<dbReference type="EMBL" id="JBHRZG010000011">
    <property type="protein sequence ID" value="MFC3833455.1"/>
    <property type="molecule type" value="Genomic_DNA"/>
</dbReference>
<evidence type="ECO:0000313" key="2">
    <source>
        <dbReference type="EMBL" id="MFC3833455.1"/>
    </source>
</evidence>
<gene>
    <name evidence="2" type="ORF">ACFOSB_11365</name>
</gene>
<protein>
    <submittedName>
        <fullName evidence="2">Uncharacterized protein</fullName>
    </submittedName>
</protein>
<reference evidence="3" key="1">
    <citation type="journal article" date="2019" name="Int. J. Syst. Evol. Microbiol.">
        <title>The Global Catalogue of Microorganisms (GCM) 10K type strain sequencing project: providing services to taxonomists for standard genome sequencing and annotation.</title>
        <authorList>
            <consortium name="The Broad Institute Genomics Platform"/>
            <consortium name="The Broad Institute Genome Sequencing Center for Infectious Disease"/>
            <person name="Wu L."/>
            <person name="Ma J."/>
        </authorList>
    </citation>
    <scope>NUCLEOTIDE SEQUENCE [LARGE SCALE GENOMIC DNA]</scope>
    <source>
        <strain evidence="3">CCTCC AB 2017081</strain>
    </source>
</reference>
<evidence type="ECO:0000256" key="1">
    <source>
        <dbReference type="SAM" id="MobiDB-lite"/>
    </source>
</evidence>
<evidence type="ECO:0000313" key="3">
    <source>
        <dbReference type="Proteomes" id="UP001595803"/>
    </source>
</evidence>
<proteinExistence type="predicted"/>
<sequence>MATLVQAATPPPHDARLRAEAVLAAQLDSVVEPSARAGQTSAVIVVPPDLATAVTLLASEYDYQATLYLSVPWVGAVRPSGRVRLEWPNHVRRPAEGRPPPFAGPAREARDPDPRYHGIWLLVGRVAS</sequence>
<dbReference type="Proteomes" id="UP001595803">
    <property type="component" value="Unassembled WGS sequence"/>
</dbReference>
<dbReference type="RefSeq" id="WP_380102029.1">
    <property type="nucleotide sequence ID" value="NZ_JBHRZG010000011.1"/>
</dbReference>
<name>A0ABV7ZB50_9DEIO</name>
<comment type="caution">
    <text evidence="2">The sequence shown here is derived from an EMBL/GenBank/DDBJ whole genome shotgun (WGS) entry which is preliminary data.</text>
</comment>
<feature type="region of interest" description="Disordered" evidence="1">
    <location>
        <begin position="91"/>
        <end position="111"/>
    </location>
</feature>
<keyword evidence="3" id="KW-1185">Reference proteome</keyword>